<reference evidence="1 2" key="1">
    <citation type="submission" date="2016-07" db="EMBL/GenBank/DDBJ databases">
        <title>Complete genome sequence of Altererythrobacter dongtanensis KCTC 22672, a type strain with esterase isolated from tidal flat.</title>
        <authorList>
            <person name="Cheng H."/>
            <person name="Wu Y.-H."/>
            <person name="Zhou P."/>
            <person name="Huo Y.-Y."/>
            <person name="Wang C.-S."/>
            <person name="Xu X.-W."/>
        </authorList>
    </citation>
    <scope>NUCLEOTIDE SEQUENCE [LARGE SCALE GENOMIC DNA]</scope>
    <source>
        <strain evidence="1 2">KCTC 22672</strain>
    </source>
</reference>
<dbReference type="KEGG" id="ado:A6F68_01226"/>
<dbReference type="RefSeq" id="WP_067677384.1">
    <property type="nucleotide sequence ID" value="NZ_CP016591.1"/>
</dbReference>
<protein>
    <recommendedName>
        <fullName evidence="3">Lipoprotein</fullName>
    </recommendedName>
</protein>
<evidence type="ECO:0000313" key="1">
    <source>
        <dbReference type="EMBL" id="ANY19743.1"/>
    </source>
</evidence>
<dbReference type="Proteomes" id="UP000092932">
    <property type="component" value="Chromosome"/>
</dbReference>
<evidence type="ECO:0008006" key="3">
    <source>
        <dbReference type="Google" id="ProtNLM"/>
    </source>
</evidence>
<dbReference type="OrthoDB" id="7391054at2"/>
<name>A0A1B2AC64_9SPHN</name>
<gene>
    <name evidence="1" type="ORF">A6F68_01226</name>
</gene>
<dbReference type="EMBL" id="CP016591">
    <property type="protein sequence ID" value="ANY19743.1"/>
    <property type="molecule type" value="Genomic_DNA"/>
</dbReference>
<dbReference type="AlphaFoldDB" id="A0A1B2AC64"/>
<dbReference type="STRING" id="692370.A6F68_01226"/>
<proteinExistence type="predicted"/>
<keyword evidence="2" id="KW-1185">Reference proteome</keyword>
<evidence type="ECO:0000313" key="2">
    <source>
        <dbReference type="Proteomes" id="UP000092932"/>
    </source>
</evidence>
<organism evidence="1 2">
    <name type="scientific">Tsuneonella dongtanensis</name>
    <dbReference type="NCBI Taxonomy" id="692370"/>
    <lineage>
        <taxon>Bacteria</taxon>
        <taxon>Pseudomonadati</taxon>
        <taxon>Pseudomonadota</taxon>
        <taxon>Alphaproteobacteria</taxon>
        <taxon>Sphingomonadales</taxon>
        <taxon>Erythrobacteraceae</taxon>
        <taxon>Tsuneonella</taxon>
    </lineage>
</organism>
<dbReference type="PROSITE" id="PS51257">
    <property type="entry name" value="PROKAR_LIPOPROTEIN"/>
    <property type="match status" value="1"/>
</dbReference>
<accession>A0A1B2AC64</accession>
<sequence length="187" mass="19675">MRRLSIIALAALAACRPPASDRYVERIALDDEASAPQVLMVSPGTEGAIWAGSGGPERIVFGHPGKAPLLALECADGGAMLKVTRFAPTEARAKGMMALIGNGHVERLKIDALAAGEKRGFFWQGRYDPADPRLDALTGVRGLELTIPGAGTLKLPGSPRPAELIERCRRLGAPEATIQPEPSPPPA</sequence>